<dbReference type="InterPro" id="IPR044946">
    <property type="entry name" value="Restrct_endonuc_typeI_TRD_sf"/>
</dbReference>
<dbReference type="InterPro" id="IPR000055">
    <property type="entry name" value="Restrct_endonuc_typeI_TRD"/>
</dbReference>
<dbReference type="eggNOG" id="COG0732">
    <property type="taxonomic scope" value="Bacteria"/>
</dbReference>
<dbReference type="REBASE" id="24845">
    <property type="entry name" value="S.DacMORF2555P"/>
</dbReference>
<reference evidence="5 6" key="1">
    <citation type="journal article" date="2010" name="Stand. Genomic Sci.">
        <title>Complete genome sequence of Denitrovibrio acetiphilus type strain (N2460).</title>
        <authorList>
            <person name="Kiss H."/>
            <person name="Lang E."/>
            <person name="Lapidus A."/>
            <person name="Copeland A."/>
            <person name="Nolan M."/>
            <person name="Glavina Del Rio T."/>
            <person name="Chen F."/>
            <person name="Lucas S."/>
            <person name="Tice H."/>
            <person name="Cheng J.F."/>
            <person name="Han C."/>
            <person name="Goodwin L."/>
            <person name="Pitluck S."/>
            <person name="Liolios K."/>
            <person name="Pati A."/>
            <person name="Ivanova N."/>
            <person name="Mavromatis K."/>
            <person name="Chen A."/>
            <person name="Palaniappan K."/>
            <person name="Land M."/>
            <person name="Hauser L."/>
            <person name="Chang Y.J."/>
            <person name="Jeffries C.D."/>
            <person name="Detter J.C."/>
            <person name="Brettin T."/>
            <person name="Spring S."/>
            <person name="Rohde M."/>
            <person name="Goker M."/>
            <person name="Woyke T."/>
            <person name="Bristow J."/>
            <person name="Eisen J.A."/>
            <person name="Markowitz V."/>
            <person name="Hugenholtz P."/>
            <person name="Kyrpides N.C."/>
            <person name="Klenk H.P."/>
        </authorList>
    </citation>
    <scope>NUCLEOTIDE SEQUENCE [LARGE SCALE GENOMIC DNA]</scope>
    <source>
        <strain evidence="6">DSM 12809 / NBRC 114555 / N2460</strain>
    </source>
</reference>
<comment type="similarity">
    <text evidence="1">Belongs to the type-I restriction system S methylase family.</text>
</comment>
<dbReference type="PANTHER" id="PTHR30408:SF13">
    <property type="entry name" value="TYPE I RESTRICTION ENZYME HINDI SPECIFICITY SUBUNIT"/>
    <property type="match status" value="1"/>
</dbReference>
<dbReference type="HOGENOM" id="CLU_021095_2_2_0"/>
<dbReference type="PANTHER" id="PTHR30408">
    <property type="entry name" value="TYPE-1 RESTRICTION ENZYME ECOKI SPECIFICITY PROTEIN"/>
    <property type="match status" value="1"/>
</dbReference>
<keyword evidence="6" id="KW-1185">Reference proteome</keyword>
<organism evidence="5 6">
    <name type="scientific">Denitrovibrio acetiphilus (strain DSM 12809 / NBRC 114555 / N2460)</name>
    <dbReference type="NCBI Taxonomy" id="522772"/>
    <lineage>
        <taxon>Bacteria</taxon>
        <taxon>Pseudomonadati</taxon>
        <taxon>Deferribacterota</taxon>
        <taxon>Deferribacteres</taxon>
        <taxon>Deferribacterales</taxon>
        <taxon>Geovibrionaceae</taxon>
        <taxon>Denitrovibrio</taxon>
    </lineage>
</organism>
<evidence type="ECO:0000259" key="4">
    <source>
        <dbReference type="Pfam" id="PF01420"/>
    </source>
</evidence>
<evidence type="ECO:0000256" key="1">
    <source>
        <dbReference type="ARBA" id="ARBA00010923"/>
    </source>
</evidence>
<dbReference type="GO" id="GO:0009307">
    <property type="term" value="P:DNA restriction-modification system"/>
    <property type="evidence" value="ECO:0007669"/>
    <property type="project" value="UniProtKB-KW"/>
</dbReference>
<accession>D4H4I7</accession>
<dbReference type="InParanoid" id="D4H4I7"/>
<dbReference type="SUPFAM" id="SSF116734">
    <property type="entry name" value="DNA methylase specificity domain"/>
    <property type="match status" value="2"/>
</dbReference>
<dbReference type="AlphaFoldDB" id="D4H4I7"/>
<dbReference type="Gene3D" id="1.10.287.1120">
    <property type="entry name" value="Bipartite methylase S protein"/>
    <property type="match status" value="1"/>
</dbReference>
<name>D4H4I7_DENA2</name>
<feature type="domain" description="Type I restriction modification DNA specificity" evidence="4">
    <location>
        <begin position="209"/>
        <end position="384"/>
    </location>
</feature>
<dbReference type="Proteomes" id="UP000002012">
    <property type="component" value="Chromosome"/>
</dbReference>
<keyword evidence="3" id="KW-0238">DNA-binding</keyword>
<dbReference type="EMBL" id="CP001968">
    <property type="protein sequence ID" value="ADD69316.1"/>
    <property type="molecule type" value="Genomic_DNA"/>
</dbReference>
<evidence type="ECO:0000313" key="5">
    <source>
        <dbReference type="EMBL" id="ADD69316.1"/>
    </source>
</evidence>
<sequence>MGEWKEYKLADLANLRNGKGLNNKFYTDFGKSGVWGANGQIASTNEVLNSDPVIVIGRVGAYCGSIHMAEGNNWVTDNAIQATPKNDTDLNFLYYLLKSLNVSRAATGSAQPLITQSGIGVLECKAPSPKIQKEVASILSSLDDKIELNRKMNETLEEMARAIFKSWFVDFDPVHAKARGEEPSGMPDEIASLFPSEFVHSEQLNNPIPKGWEVKSLGDVFEALGGGTPSTKEPEYWVNGIYHWATPKDLSNLNEPIILTTERMLTEKGLNKISSGLLPKGTVLLSSRAPIGYVAISETPIAVNQGFIAIKENETFSKYFIYFWCKENIELIIANANGSTFLEISKKNFRNINSVFPVDEKIISEFTSIVEPIFQLIQKNIIEKNTLTDLRDSLLPRLISGEIEV</sequence>
<proteinExistence type="inferred from homology"/>
<dbReference type="Pfam" id="PF01420">
    <property type="entry name" value="Methylase_S"/>
    <property type="match status" value="2"/>
</dbReference>
<dbReference type="CDD" id="cd17273">
    <property type="entry name" value="RMtype1_S_EcoJA69PI-TRD1-CR1_like"/>
    <property type="match status" value="1"/>
</dbReference>
<evidence type="ECO:0000313" key="6">
    <source>
        <dbReference type="Proteomes" id="UP000002012"/>
    </source>
</evidence>
<gene>
    <name evidence="5" type="ordered locus">Dacet_2557</name>
</gene>
<dbReference type="OrthoDB" id="9811611at2"/>
<dbReference type="STRING" id="522772.Dacet_2557"/>
<keyword evidence="2" id="KW-0680">Restriction system</keyword>
<feature type="domain" description="Type I restriction modification DNA specificity" evidence="4">
    <location>
        <begin position="2"/>
        <end position="158"/>
    </location>
</feature>
<protein>
    <submittedName>
        <fullName evidence="5">Restriction modification system DNA specificity domain protein</fullName>
    </submittedName>
</protein>
<dbReference type="KEGG" id="dap:Dacet_2557"/>
<dbReference type="PaxDb" id="522772-Dacet_2557"/>
<dbReference type="Gene3D" id="3.90.220.20">
    <property type="entry name" value="DNA methylase specificity domains"/>
    <property type="match status" value="2"/>
</dbReference>
<dbReference type="RefSeq" id="WP_013011816.1">
    <property type="nucleotide sequence ID" value="NC_013943.1"/>
</dbReference>
<dbReference type="InterPro" id="IPR052021">
    <property type="entry name" value="Type-I_RS_S_subunit"/>
</dbReference>
<evidence type="ECO:0000256" key="2">
    <source>
        <dbReference type="ARBA" id="ARBA00022747"/>
    </source>
</evidence>
<dbReference type="CDD" id="cd17266">
    <property type="entry name" value="RMtype1_S_Sau1132ORF3780P-TRD2-CR2_like"/>
    <property type="match status" value="1"/>
</dbReference>
<evidence type="ECO:0000256" key="3">
    <source>
        <dbReference type="ARBA" id="ARBA00023125"/>
    </source>
</evidence>
<dbReference type="GO" id="GO:0003677">
    <property type="term" value="F:DNA binding"/>
    <property type="evidence" value="ECO:0007669"/>
    <property type="project" value="UniProtKB-KW"/>
</dbReference>